<evidence type="ECO:0000313" key="1">
    <source>
        <dbReference type="EMBL" id="MCE2597181.1"/>
    </source>
</evidence>
<evidence type="ECO:0008006" key="3">
    <source>
        <dbReference type="Google" id="ProtNLM"/>
    </source>
</evidence>
<reference evidence="1 2" key="1">
    <citation type="journal article" date="2022" name="Environ. Microbiol. Rep.">
        <title>Eco-phylogenetic analyses reveal divergent evolution of vitamin B12 metabolism in the marine bacterial family 'Psychromonadaceae'.</title>
        <authorList>
            <person name="Jin X."/>
            <person name="Yang Y."/>
            <person name="Cao H."/>
            <person name="Gao B."/>
            <person name="Zhao Z."/>
        </authorList>
    </citation>
    <scope>NUCLEOTIDE SEQUENCE [LARGE SCALE GENOMIC DNA]</scope>
    <source>
        <strain evidence="1 2">MKS20</strain>
    </source>
</reference>
<gene>
    <name evidence="1" type="ORF">K6Y31_20620</name>
</gene>
<organism evidence="1 2">
    <name type="scientific">Motilimonas cestriensis</name>
    <dbReference type="NCBI Taxonomy" id="2742685"/>
    <lineage>
        <taxon>Bacteria</taxon>
        <taxon>Pseudomonadati</taxon>
        <taxon>Pseudomonadota</taxon>
        <taxon>Gammaproteobacteria</taxon>
        <taxon>Alteromonadales</taxon>
        <taxon>Alteromonadales genera incertae sedis</taxon>
        <taxon>Motilimonas</taxon>
    </lineage>
</organism>
<comment type="caution">
    <text evidence="1">The sequence shown here is derived from an EMBL/GenBank/DDBJ whole genome shotgun (WGS) entry which is preliminary data.</text>
</comment>
<dbReference type="EMBL" id="JAIMJA010000035">
    <property type="protein sequence ID" value="MCE2597181.1"/>
    <property type="molecule type" value="Genomic_DNA"/>
</dbReference>
<sequence length="86" mass="9921">MKYFCPHCSLELNSSKTGHVNDSQAWDCYGCEFDNTKFFHDHGQFPVSELAFNKKLLKDLVNRRSDLSKTIKKIKLNIVTLEKIGV</sequence>
<accession>A0ABS8WDQ3</accession>
<name>A0ABS8WDQ3_9GAMM</name>
<dbReference type="Proteomes" id="UP001201273">
    <property type="component" value="Unassembled WGS sequence"/>
</dbReference>
<evidence type="ECO:0000313" key="2">
    <source>
        <dbReference type="Proteomes" id="UP001201273"/>
    </source>
</evidence>
<proteinExistence type="predicted"/>
<protein>
    <recommendedName>
        <fullName evidence="3">Cysteine-rich CPCC domain-containing protein</fullName>
    </recommendedName>
</protein>
<keyword evidence="2" id="KW-1185">Reference proteome</keyword>